<dbReference type="GO" id="GO:0000166">
    <property type="term" value="F:nucleotide binding"/>
    <property type="evidence" value="ECO:0007669"/>
    <property type="project" value="InterPro"/>
</dbReference>
<feature type="domain" description="Gfo/Idh/MocA-like oxidoreductase N-terminal" evidence="2">
    <location>
        <begin position="6"/>
        <end position="126"/>
    </location>
</feature>
<keyword evidence="1" id="KW-0560">Oxidoreductase</keyword>
<dbReference type="PANTHER" id="PTHR43818">
    <property type="entry name" value="BCDNA.GH03377"/>
    <property type="match status" value="1"/>
</dbReference>
<dbReference type="SUPFAM" id="SSF51735">
    <property type="entry name" value="NAD(P)-binding Rossmann-fold domains"/>
    <property type="match status" value="1"/>
</dbReference>
<dbReference type="InterPro" id="IPR036291">
    <property type="entry name" value="NAD(P)-bd_dom_sf"/>
</dbReference>
<comment type="caution">
    <text evidence="4">The sequence shown here is derived from an EMBL/GenBank/DDBJ whole genome shotgun (WGS) entry which is preliminary data.</text>
</comment>
<evidence type="ECO:0000259" key="3">
    <source>
        <dbReference type="Pfam" id="PF22725"/>
    </source>
</evidence>
<dbReference type="Gene3D" id="3.40.50.720">
    <property type="entry name" value="NAD(P)-binding Rossmann-like Domain"/>
    <property type="match status" value="1"/>
</dbReference>
<dbReference type="InterPro" id="IPR055170">
    <property type="entry name" value="GFO_IDH_MocA-like_dom"/>
</dbReference>
<dbReference type="EMBL" id="DWXZ01000140">
    <property type="protein sequence ID" value="HJB37766.1"/>
    <property type="molecule type" value="Genomic_DNA"/>
</dbReference>
<dbReference type="Proteomes" id="UP000824214">
    <property type="component" value="Unassembled WGS sequence"/>
</dbReference>
<dbReference type="SUPFAM" id="SSF55347">
    <property type="entry name" value="Glyceraldehyde-3-phosphate dehydrogenase-like, C-terminal domain"/>
    <property type="match status" value="1"/>
</dbReference>
<organism evidence="4 5">
    <name type="scientific">Candidatus Acutalibacter ornithocaccae</name>
    <dbReference type="NCBI Taxonomy" id="2838416"/>
    <lineage>
        <taxon>Bacteria</taxon>
        <taxon>Bacillati</taxon>
        <taxon>Bacillota</taxon>
        <taxon>Clostridia</taxon>
        <taxon>Eubacteriales</taxon>
        <taxon>Acutalibacteraceae</taxon>
        <taxon>Acutalibacter</taxon>
    </lineage>
</organism>
<evidence type="ECO:0000256" key="1">
    <source>
        <dbReference type="ARBA" id="ARBA00023002"/>
    </source>
</evidence>
<dbReference type="Pfam" id="PF22725">
    <property type="entry name" value="GFO_IDH_MocA_C3"/>
    <property type="match status" value="1"/>
</dbReference>
<dbReference type="Gene3D" id="3.30.360.10">
    <property type="entry name" value="Dihydrodipicolinate Reductase, domain 2"/>
    <property type="match status" value="1"/>
</dbReference>
<evidence type="ECO:0000259" key="2">
    <source>
        <dbReference type="Pfam" id="PF01408"/>
    </source>
</evidence>
<dbReference type="GO" id="GO:0016491">
    <property type="term" value="F:oxidoreductase activity"/>
    <property type="evidence" value="ECO:0007669"/>
    <property type="project" value="UniProtKB-KW"/>
</dbReference>
<dbReference type="InterPro" id="IPR050463">
    <property type="entry name" value="Gfo/Idh/MocA_oxidrdct_glycsds"/>
</dbReference>
<dbReference type="AlphaFoldDB" id="A0A9D2LY08"/>
<feature type="domain" description="GFO/IDH/MocA-like oxidoreductase" evidence="3">
    <location>
        <begin position="137"/>
        <end position="275"/>
    </location>
</feature>
<reference evidence="4" key="2">
    <citation type="submission" date="2021-04" db="EMBL/GenBank/DDBJ databases">
        <authorList>
            <person name="Gilroy R."/>
        </authorList>
    </citation>
    <scope>NUCLEOTIDE SEQUENCE</scope>
    <source>
        <strain evidence="4">ChiBcolR8-3208</strain>
    </source>
</reference>
<dbReference type="Pfam" id="PF01408">
    <property type="entry name" value="GFO_IDH_MocA"/>
    <property type="match status" value="1"/>
</dbReference>
<proteinExistence type="predicted"/>
<sequence>MKEKVIRVGSVGLGGIWTGVHEPGIRRSPNLELVAICDIDEEKLQAAGEKYGIPPERRFVDYHDLISCPDVDAVDICTSNDAHFEIAMAAVEAGKPYDLEKPITMTAEQADTLAKATEEKGLKNMVCFSYRFKAAARYAKDLIAQGKIGHVYHVDMQYFQAWGLPRDNCPLVWRFVKSRTGSGALGDLGCHALDLVRFVTGKEYTRVVGHTGTYVHERKLLPKDGEGTGKVDVDDFCNYMADMEDGISASFQITRFGFGRGNYQRMEIYGSEGAIVYSLDAQGSGVDEIEVCSGDINADAHVFSKLPIPERYYVDQMQSFADILNGVGDGLAATIQDGQANQHVVDAIIKSAEEGTWLAP</sequence>
<reference evidence="4" key="1">
    <citation type="journal article" date="2021" name="PeerJ">
        <title>Extensive microbial diversity within the chicken gut microbiome revealed by metagenomics and culture.</title>
        <authorList>
            <person name="Gilroy R."/>
            <person name="Ravi A."/>
            <person name="Getino M."/>
            <person name="Pursley I."/>
            <person name="Horton D.L."/>
            <person name="Alikhan N.F."/>
            <person name="Baker D."/>
            <person name="Gharbi K."/>
            <person name="Hall N."/>
            <person name="Watson M."/>
            <person name="Adriaenssens E.M."/>
            <person name="Foster-Nyarko E."/>
            <person name="Jarju S."/>
            <person name="Secka A."/>
            <person name="Antonio M."/>
            <person name="Oren A."/>
            <person name="Chaudhuri R.R."/>
            <person name="La Ragione R."/>
            <person name="Hildebrand F."/>
            <person name="Pallen M.J."/>
        </authorList>
    </citation>
    <scope>NUCLEOTIDE SEQUENCE</scope>
    <source>
        <strain evidence="4">ChiBcolR8-3208</strain>
    </source>
</reference>
<accession>A0A9D2LY08</accession>
<gene>
    <name evidence="4" type="ORF">H9942_06825</name>
</gene>
<protein>
    <submittedName>
        <fullName evidence="4">Gfo/Idh/MocA family oxidoreductase</fullName>
    </submittedName>
</protein>
<dbReference type="InterPro" id="IPR000683">
    <property type="entry name" value="Gfo/Idh/MocA-like_OxRdtase_N"/>
</dbReference>
<evidence type="ECO:0000313" key="5">
    <source>
        <dbReference type="Proteomes" id="UP000824214"/>
    </source>
</evidence>
<evidence type="ECO:0000313" key="4">
    <source>
        <dbReference type="EMBL" id="HJB37766.1"/>
    </source>
</evidence>
<dbReference type="PANTHER" id="PTHR43818:SF11">
    <property type="entry name" value="BCDNA.GH03377"/>
    <property type="match status" value="1"/>
</dbReference>
<name>A0A9D2LY08_9FIRM</name>